<dbReference type="AlphaFoldDB" id="A6KBE3"/>
<accession>A6KBE3</accession>
<dbReference type="EMBL" id="CH474034">
    <property type="protein sequence ID" value="EDL97588.1"/>
    <property type="molecule type" value="Genomic_DNA"/>
</dbReference>
<gene>
    <name evidence="1" type="ORF">rCG_27789</name>
</gene>
<organism evidence="1 2">
    <name type="scientific">Rattus norvegicus</name>
    <name type="common">Rat</name>
    <dbReference type="NCBI Taxonomy" id="10116"/>
    <lineage>
        <taxon>Eukaryota</taxon>
        <taxon>Metazoa</taxon>
        <taxon>Chordata</taxon>
        <taxon>Craniata</taxon>
        <taxon>Vertebrata</taxon>
        <taxon>Euteleostomi</taxon>
        <taxon>Mammalia</taxon>
        <taxon>Eutheria</taxon>
        <taxon>Euarchontoglires</taxon>
        <taxon>Glires</taxon>
        <taxon>Rodentia</taxon>
        <taxon>Myomorpha</taxon>
        <taxon>Muroidea</taxon>
        <taxon>Muridae</taxon>
        <taxon>Murinae</taxon>
        <taxon>Rattus</taxon>
    </lineage>
</organism>
<name>A6KBE3_RAT</name>
<sequence>MKSPYNVGKAKKRGYLLQTLPPCLGETLGPNHHLHKRLEICNCG</sequence>
<evidence type="ECO:0000313" key="2">
    <source>
        <dbReference type="Proteomes" id="UP000234681"/>
    </source>
</evidence>
<proteinExistence type="predicted"/>
<protein>
    <submittedName>
        <fullName evidence="1">RCG27789</fullName>
    </submittedName>
</protein>
<evidence type="ECO:0000313" key="1">
    <source>
        <dbReference type="EMBL" id="EDL97588.1"/>
    </source>
</evidence>
<dbReference type="Proteomes" id="UP000234681">
    <property type="component" value="Chromosome 6"/>
</dbReference>
<reference evidence="1 2" key="1">
    <citation type="submission" date="2005-09" db="EMBL/GenBank/DDBJ databases">
        <authorList>
            <person name="Mural R.J."/>
            <person name="Li P.W."/>
            <person name="Adams M.D."/>
            <person name="Amanatides P.G."/>
            <person name="Baden-Tillson H."/>
            <person name="Barnstead M."/>
            <person name="Chin S.H."/>
            <person name="Dew I."/>
            <person name="Evans C.A."/>
            <person name="Ferriera S."/>
            <person name="Flanigan M."/>
            <person name="Fosler C."/>
            <person name="Glodek A."/>
            <person name="Gu Z."/>
            <person name="Holt R.A."/>
            <person name="Jennings D."/>
            <person name="Kraft C.L."/>
            <person name="Lu F."/>
            <person name="Nguyen T."/>
            <person name="Nusskern D.R."/>
            <person name="Pfannkoch C.M."/>
            <person name="Sitter C."/>
            <person name="Sutton G.G."/>
            <person name="Venter J.C."/>
            <person name="Wang Z."/>
            <person name="Woodage T."/>
            <person name="Zheng X.H."/>
            <person name="Zhong F."/>
        </authorList>
    </citation>
    <scope>NUCLEOTIDE SEQUENCE [LARGE SCALE GENOMIC DNA]</scope>
    <source>
        <strain>BN</strain>
        <strain evidence="2">Sprague-Dawley</strain>
    </source>
</reference>